<name>A0A199V601_ANACO</name>
<evidence type="ECO:0000313" key="1">
    <source>
        <dbReference type="EMBL" id="OAY72512.1"/>
    </source>
</evidence>
<reference evidence="1 2" key="1">
    <citation type="journal article" date="2016" name="DNA Res.">
        <title>The draft genome of MD-2 pineapple using hybrid error correction of long reads.</title>
        <authorList>
            <person name="Redwan R.M."/>
            <person name="Saidin A."/>
            <person name="Kumar S.V."/>
        </authorList>
    </citation>
    <scope>NUCLEOTIDE SEQUENCE [LARGE SCALE GENOMIC DNA]</scope>
    <source>
        <strain evidence="2">cv. MD2</strain>
        <tissue evidence="1">Leaf</tissue>
    </source>
</reference>
<dbReference type="PANTHER" id="PTHR36360:SF1">
    <property type="entry name" value="ACTIN T1-LIKE PROTEIN"/>
    <property type="match status" value="1"/>
</dbReference>
<accession>A0A199V601</accession>
<dbReference type="EMBL" id="LSRQ01003076">
    <property type="protein sequence ID" value="OAY72512.1"/>
    <property type="molecule type" value="Genomic_DNA"/>
</dbReference>
<dbReference type="STRING" id="4615.A0A199V601"/>
<gene>
    <name evidence="1" type="ORF">ACMD2_10933</name>
</gene>
<dbReference type="PANTHER" id="PTHR36360">
    <property type="entry name" value="ACTIN T1-LIKE PROTEIN"/>
    <property type="match status" value="1"/>
</dbReference>
<dbReference type="Proteomes" id="UP000092600">
    <property type="component" value="Unassembled WGS sequence"/>
</dbReference>
<protein>
    <submittedName>
        <fullName evidence="1">Uncharacterized protein</fullName>
    </submittedName>
</protein>
<evidence type="ECO:0000313" key="2">
    <source>
        <dbReference type="Proteomes" id="UP000092600"/>
    </source>
</evidence>
<organism evidence="1 2">
    <name type="scientific">Ananas comosus</name>
    <name type="common">Pineapple</name>
    <name type="synonym">Ananas ananas</name>
    <dbReference type="NCBI Taxonomy" id="4615"/>
    <lineage>
        <taxon>Eukaryota</taxon>
        <taxon>Viridiplantae</taxon>
        <taxon>Streptophyta</taxon>
        <taxon>Embryophyta</taxon>
        <taxon>Tracheophyta</taxon>
        <taxon>Spermatophyta</taxon>
        <taxon>Magnoliopsida</taxon>
        <taxon>Liliopsida</taxon>
        <taxon>Poales</taxon>
        <taxon>Bromeliaceae</taxon>
        <taxon>Bromelioideae</taxon>
        <taxon>Ananas</taxon>
    </lineage>
</organism>
<sequence length="91" mass="10676">MEELWKKVYRGDSGVPHSDPQRLVVTWSGCFAFAAVAWFNTQTSSLATRARSVNLQDKSMMFEHQQWKKLLEKKKILENKKLYKSLSEKRV</sequence>
<comment type="caution">
    <text evidence="1">The sequence shown here is derived from an EMBL/GenBank/DDBJ whole genome shotgun (WGS) entry which is preliminary data.</text>
</comment>
<proteinExistence type="predicted"/>
<dbReference type="AlphaFoldDB" id="A0A199V601"/>